<evidence type="ECO:0000313" key="3">
    <source>
        <dbReference type="Proteomes" id="UP000238322"/>
    </source>
</evidence>
<dbReference type="EMBL" id="PUHY01000010">
    <property type="protein sequence ID" value="PQO34394.1"/>
    <property type="molecule type" value="Genomic_DNA"/>
</dbReference>
<sequence length="113" mass="11924">MSIGPTGMSFAASVAGSDLAQRNSSDVSQTQQATSNQARVVDSAEKAEKAAGVGDPDESEKISDRDGDGRRAWERPENHSEEADELDVEGEVIHDDRPPKDGGITGQQLDISG</sequence>
<feature type="compositionally biased region" description="Basic and acidic residues" evidence="1">
    <location>
        <begin position="91"/>
        <end position="100"/>
    </location>
</feature>
<feature type="compositionally biased region" description="Polar residues" evidence="1">
    <location>
        <begin position="20"/>
        <end position="38"/>
    </location>
</feature>
<name>A0A2S8FRC0_9BACT</name>
<proteinExistence type="predicted"/>
<organism evidence="2 3">
    <name type="scientific">Blastopirellula marina</name>
    <dbReference type="NCBI Taxonomy" id="124"/>
    <lineage>
        <taxon>Bacteria</taxon>
        <taxon>Pseudomonadati</taxon>
        <taxon>Planctomycetota</taxon>
        <taxon>Planctomycetia</taxon>
        <taxon>Pirellulales</taxon>
        <taxon>Pirellulaceae</taxon>
        <taxon>Blastopirellula</taxon>
    </lineage>
</organism>
<dbReference type="Proteomes" id="UP000238322">
    <property type="component" value="Unassembled WGS sequence"/>
</dbReference>
<reference evidence="2 3" key="1">
    <citation type="submission" date="2018-02" db="EMBL/GenBank/DDBJ databases">
        <title>Comparative genomes isolates from brazilian mangrove.</title>
        <authorList>
            <person name="Araujo J.E."/>
            <person name="Taketani R.G."/>
            <person name="Silva M.C.P."/>
            <person name="Loureco M.V."/>
            <person name="Andreote F.D."/>
        </authorList>
    </citation>
    <scope>NUCLEOTIDE SEQUENCE [LARGE SCALE GENOMIC DNA]</scope>
    <source>
        <strain evidence="2 3">Hex-1 MGV</strain>
    </source>
</reference>
<evidence type="ECO:0000313" key="2">
    <source>
        <dbReference type="EMBL" id="PQO34394.1"/>
    </source>
</evidence>
<dbReference type="RefSeq" id="WP_105330125.1">
    <property type="nucleotide sequence ID" value="NZ_PUHY01000010.1"/>
</dbReference>
<protein>
    <submittedName>
        <fullName evidence="2">Uncharacterized protein</fullName>
    </submittedName>
</protein>
<dbReference type="OrthoDB" id="290832at2"/>
<dbReference type="AlphaFoldDB" id="A0A2S8FRC0"/>
<feature type="region of interest" description="Disordered" evidence="1">
    <location>
        <begin position="18"/>
        <end position="113"/>
    </location>
</feature>
<evidence type="ECO:0000256" key="1">
    <source>
        <dbReference type="SAM" id="MobiDB-lite"/>
    </source>
</evidence>
<accession>A0A2S8FRC0</accession>
<gene>
    <name evidence="2" type="ORF">C5Y83_12765</name>
</gene>
<feature type="compositionally biased region" description="Basic and acidic residues" evidence="1">
    <location>
        <begin position="59"/>
        <end position="81"/>
    </location>
</feature>
<comment type="caution">
    <text evidence="2">The sequence shown here is derived from an EMBL/GenBank/DDBJ whole genome shotgun (WGS) entry which is preliminary data.</text>
</comment>